<dbReference type="GO" id="GO:0004476">
    <property type="term" value="F:mannose-6-phosphate isomerase activity"/>
    <property type="evidence" value="ECO:0007669"/>
    <property type="project" value="UniProtKB-EC"/>
</dbReference>
<feature type="domain" description="Phosphomannose isomerase type I catalytic" evidence="9">
    <location>
        <begin position="6"/>
        <end position="118"/>
    </location>
</feature>
<evidence type="ECO:0000256" key="2">
    <source>
        <dbReference type="ARBA" id="ARBA00001947"/>
    </source>
</evidence>
<dbReference type="Proteomes" id="UP000531840">
    <property type="component" value="Unassembled WGS sequence"/>
</dbReference>
<dbReference type="InterPro" id="IPR051804">
    <property type="entry name" value="Carb_Metab_Reg_Kinase/Isom"/>
</dbReference>
<dbReference type="Pfam" id="PF20511">
    <property type="entry name" value="PMI_typeI_cat"/>
    <property type="match status" value="1"/>
</dbReference>
<keyword evidence="6 8" id="KW-0862">Zinc</keyword>
<dbReference type="RefSeq" id="WP_179939972.1">
    <property type="nucleotide sequence ID" value="NZ_JACBYF010000001.1"/>
</dbReference>
<feature type="domain" description="Mannose-6-phosphate isomerase cupin" evidence="10">
    <location>
        <begin position="237"/>
        <end position="313"/>
    </location>
</feature>
<protein>
    <recommendedName>
        <fullName evidence="4 8">Mannose-6-phosphate isomerase</fullName>
        <ecNumber evidence="4 8">5.3.1.8</ecNumber>
    </recommendedName>
</protein>
<evidence type="ECO:0000256" key="7">
    <source>
        <dbReference type="ARBA" id="ARBA00023235"/>
    </source>
</evidence>
<dbReference type="InterPro" id="IPR014710">
    <property type="entry name" value="RmlC-like_jellyroll"/>
</dbReference>
<evidence type="ECO:0000313" key="12">
    <source>
        <dbReference type="Proteomes" id="UP000531840"/>
    </source>
</evidence>
<dbReference type="NCBIfam" id="TIGR00218">
    <property type="entry name" value="manA"/>
    <property type="match status" value="1"/>
</dbReference>
<accession>A0ABX2SZH9</accession>
<sequence>MMEPIFLKPVLQDKIWGGEKLQKEFGLEIPTKTTGEAWCISAHPNGISTVVSPEHYKGMGLDELYKKYSELFGLENKDVFPLLIKILDAKEDLSVQVHPNDTYGLEHEGELGKTECWYVISADEGAKIVYGHNAENREQFEDMVSNGEWSKLLVEVPVKAGDFFDVPAGTIHAIGGGVVILETQQNSDTTYRVYDYNRKDDNGNERELHIRQSAEVSTYPGKNPILNIKETELTSGKITHYLTNEYFSVYKWETTDKIELSLDNKYTLATVIKGEGKLIVDNKEYNLKLADSFILPSSIKNIVIEGNIELITSKSE</sequence>
<dbReference type="SUPFAM" id="SSF51182">
    <property type="entry name" value="RmlC-like cupins"/>
    <property type="match status" value="1"/>
</dbReference>
<dbReference type="InterPro" id="IPR014628">
    <property type="entry name" value="Man6P_isomerase_Firm_short"/>
</dbReference>
<evidence type="ECO:0000256" key="4">
    <source>
        <dbReference type="ARBA" id="ARBA00011956"/>
    </source>
</evidence>
<gene>
    <name evidence="11" type="primary">manA</name>
    <name evidence="11" type="ORF">HZY85_00890</name>
</gene>
<evidence type="ECO:0000256" key="5">
    <source>
        <dbReference type="ARBA" id="ARBA00022723"/>
    </source>
</evidence>
<dbReference type="InterPro" id="IPR001250">
    <property type="entry name" value="Man6P_Isoase-1"/>
</dbReference>
<dbReference type="Gene3D" id="2.60.120.10">
    <property type="entry name" value="Jelly Rolls"/>
    <property type="match status" value="2"/>
</dbReference>
<name>A0ABX2SZH9_9BACL</name>
<evidence type="ECO:0000259" key="9">
    <source>
        <dbReference type="Pfam" id="PF20511"/>
    </source>
</evidence>
<dbReference type="InterPro" id="IPR011051">
    <property type="entry name" value="RmlC_Cupin_sf"/>
</dbReference>
<comment type="catalytic activity">
    <reaction evidence="1 8">
        <text>D-mannose 6-phosphate = D-fructose 6-phosphate</text>
        <dbReference type="Rhea" id="RHEA:12356"/>
        <dbReference type="ChEBI" id="CHEBI:58735"/>
        <dbReference type="ChEBI" id="CHEBI:61527"/>
        <dbReference type="EC" id="5.3.1.8"/>
    </reaction>
</comment>
<dbReference type="EMBL" id="JACBYF010000001">
    <property type="protein sequence ID" value="NYS46752.1"/>
    <property type="molecule type" value="Genomic_DNA"/>
</dbReference>
<evidence type="ECO:0000256" key="8">
    <source>
        <dbReference type="PIRNR" id="PIRNR036894"/>
    </source>
</evidence>
<dbReference type="InterPro" id="IPR046457">
    <property type="entry name" value="PMI_typeI_cat"/>
</dbReference>
<dbReference type="EC" id="5.3.1.8" evidence="4 8"/>
<organism evidence="11 12">
    <name type="scientific">Gemelliphila palaticanis</name>
    <dbReference type="NCBI Taxonomy" id="81950"/>
    <lineage>
        <taxon>Bacteria</taxon>
        <taxon>Bacillati</taxon>
        <taxon>Bacillota</taxon>
        <taxon>Bacilli</taxon>
        <taxon>Bacillales</taxon>
        <taxon>Gemellaceae</taxon>
        <taxon>Gemelliphila</taxon>
    </lineage>
</organism>
<comment type="similarity">
    <text evidence="3 8">Belongs to the mannose-6-phosphate isomerase type 1 family.</text>
</comment>
<dbReference type="PIRSF" id="PIRSF036894">
    <property type="entry name" value="PMI_Firm_short"/>
    <property type="match status" value="1"/>
</dbReference>
<proteinExistence type="inferred from homology"/>
<comment type="cofactor">
    <cofactor evidence="2 8">
        <name>Zn(2+)</name>
        <dbReference type="ChEBI" id="CHEBI:29105"/>
    </cofactor>
</comment>
<evidence type="ECO:0000256" key="3">
    <source>
        <dbReference type="ARBA" id="ARBA00010772"/>
    </source>
</evidence>
<dbReference type="PANTHER" id="PTHR42742:SF3">
    <property type="entry name" value="FRUCTOKINASE"/>
    <property type="match status" value="1"/>
</dbReference>
<dbReference type="InterPro" id="IPR049071">
    <property type="entry name" value="MPI_cupin_dom"/>
</dbReference>
<dbReference type="PANTHER" id="PTHR42742">
    <property type="entry name" value="TRANSCRIPTIONAL REPRESSOR MPRA"/>
    <property type="match status" value="1"/>
</dbReference>
<evidence type="ECO:0000313" key="11">
    <source>
        <dbReference type="EMBL" id="NYS46752.1"/>
    </source>
</evidence>
<keyword evidence="7 8" id="KW-0413">Isomerase</keyword>
<evidence type="ECO:0000259" key="10">
    <source>
        <dbReference type="Pfam" id="PF21621"/>
    </source>
</evidence>
<keyword evidence="12" id="KW-1185">Reference proteome</keyword>
<comment type="caution">
    <text evidence="11">The sequence shown here is derived from an EMBL/GenBank/DDBJ whole genome shotgun (WGS) entry which is preliminary data.</text>
</comment>
<evidence type="ECO:0000256" key="1">
    <source>
        <dbReference type="ARBA" id="ARBA00000757"/>
    </source>
</evidence>
<dbReference type="Pfam" id="PF21621">
    <property type="entry name" value="MPI_cupin_dom"/>
    <property type="match status" value="1"/>
</dbReference>
<keyword evidence="5 8" id="KW-0479">Metal-binding</keyword>
<dbReference type="CDD" id="cd07010">
    <property type="entry name" value="cupin_PMI_type_I_N_bac"/>
    <property type="match status" value="1"/>
</dbReference>
<reference evidence="11 12" key="1">
    <citation type="submission" date="2020-07" db="EMBL/GenBank/DDBJ databases">
        <title>MOT database genomes.</title>
        <authorList>
            <person name="Joseph S."/>
            <person name="Aduse-Opoku J."/>
            <person name="Hashim A."/>
            <person name="Wade W."/>
            <person name="Curtis M."/>
        </authorList>
    </citation>
    <scope>NUCLEOTIDE SEQUENCE [LARGE SCALE GENOMIC DNA]</scope>
    <source>
        <strain evidence="11 12">CIP 106318</strain>
    </source>
</reference>
<evidence type="ECO:0000256" key="6">
    <source>
        <dbReference type="ARBA" id="ARBA00022833"/>
    </source>
</evidence>